<dbReference type="Pfam" id="PF03009">
    <property type="entry name" value="GDPD"/>
    <property type="match status" value="1"/>
</dbReference>
<dbReference type="RefSeq" id="WP_227573240.1">
    <property type="nucleotide sequence ID" value="NZ_JAJEQT010000004.1"/>
</dbReference>
<dbReference type="PANTHER" id="PTHR46211">
    <property type="entry name" value="GLYCEROPHOSPHORYL DIESTER PHOSPHODIESTERASE"/>
    <property type="match status" value="1"/>
</dbReference>
<accession>A0ABS8FNV9</accession>
<dbReference type="Proteomes" id="UP001198495">
    <property type="component" value="Unassembled WGS sequence"/>
</dbReference>
<comment type="caution">
    <text evidence="2">The sequence shown here is derived from an EMBL/GenBank/DDBJ whole genome shotgun (WGS) entry which is preliminary data.</text>
</comment>
<evidence type="ECO:0000259" key="1">
    <source>
        <dbReference type="PROSITE" id="PS51704"/>
    </source>
</evidence>
<sequence length="243" mass="27710">MKIWAHRGCSQNYPENTMTAFKKACAIPGLAGIETDIQISKDGHLMVFHDERVERTTDGTGFLRDYTYEELRRLRIDAGDGKNERILCIEELLDLLQDKVREDAAFKLNIELKNSVYPYPGMEEKIVDLIHKRGLQKHIVYSTFYAKSLEKLSGIDPEAELGILDVHVSDCMYKIKGGCKAVAVHPFWRGIDVPKEELNGITVRAWMSGHLYPEKPTGTRLDFNPLEEQGITDIILNEPEVYL</sequence>
<feature type="domain" description="GP-PDE" evidence="1">
    <location>
        <begin position="1"/>
        <end position="243"/>
    </location>
</feature>
<dbReference type="EMBL" id="JAJEQT010000004">
    <property type="protein sequence ID" value="MCC2218896.1"/>
    <property type="molecule type" value="Genomic_DNA"/>
</dbReference>
<name>A0ABS8FNV9_9FIRM</name>
<gene>
    <name evidence="2" type="ORF">LKD28_07605</name>
</gene>
<dbReference type="PROSITE" id="PS51704">
    <property type="entry name" value="GP_PDE"/>
    <property type="match status" value="1"/>
</dbReference>
<dbReference type="Gene3D" id="3.20.20.190">
    <property type="entry name" value="Phosphatidylinositol (PI) phosphodiesterase"/>
    <property type="match status" value="1"/>
</dbReference>
<dbReference type="InterPro" id="IPR017946">
    <property type="entry name" value="PLC-like_Pdiesterase_TIM-brl"/>
</dbReference>
<dbReference type="PANTHER" id="PTHR46211:SF1">
    <property type="entry name" value="GLYCEROPHOSPHODIESTER PHOSPHODIESTERASE, CYTOPLASMIC"/>
    <property type="match status" value="1"/>
</dbReference>
<reference evidence="2 3" key="1">
    <citation type="submission" date="2021-10" db="EMBL/GenBank/DDBJ databases">
        <title>Anaerobic single-cell dispensing facilitates the cultivation of human gut bacteria.</title>
        <authorList>
            <person name="Afrizal A."/>
        </authorList>
    </citation>
    <scope>NUCLEOTIDE SEQUENCE [LARGE SCALE GENOMIC DNA]</scope>
    <source>
        <strain evidence="2 3">CLA-AA-H212</strain>
    </source>
</reference>
<dbReference type="SUPFAM" id="SSF51695">
    <property type="entry name" value="PLC-like phosphodiesterases"/>
    <property type="match status" value="1"/>
</dbReference>
<keyword evidence="3" id="KW-1185">Reference proteome</keyword>
<evidence type="ECO:0000313" key="3">
    <source>
        <dbReference type="Proteomes" id="UP001198495"/>
    </source>
</evidence>
<evidence type="ECO:0000313" key="2">
    <source>
        <dbReference type="EMBL" id="MCC2218896.1"/>
    </source>
</evidence>
<organism evidence="2 3">
    <name type="scientific">Coprococcus hominis</name>
    <name type="common">ex Arizal et al. 2022</name>
    <dbReference type="NCBI Taxonomy" id="2881262"/>
    <lineage>
        <taxon>Bacteria</taxon>
        <taxon>Bacillati</taxon>
        <taxon>Bacillota</taxon>
        <taxon>Clostridia</taxon>
        <taxon>Lachnospirales</taxon>
        <taxon>Lachnospiraceae</taxon>
        <taxon>Coprococcus</taxon>
    </lineage>
</organism>
<dbReference type="InterPro" id="IPR030395">
    <property type="entry name" value="GP_PDE_dom"/>
</dbReference>
<protein>
    <recommendedName>
        <fullName evidence="1">GP-PDE domain-containing protein</fullName>
    </recommendedName>
</protein>
<proteinExistence type="predicted"/>